<feature type="domain" description="Carbohydrate kinase FGGY C-terminal" evidence="6">
    <location>
        <begin position="272"/>
        <end position="461"/>
    </location>
</feature>
<dbReference type="GO" id="GO:0016301">
    <property type="term" value="F:kinase activity"/>
    <property type="evidence" value="ECO:0007669"/>
    <property type="project" value="UniProtKB-KW"/>
</dbReference>
<dbReference type="GO" id="GO:0016773">
    <property type="term" value="F:phosphotransferase activity, alcohol group as acceptor"/>
    <property type="evidence" value="ECO:0007669"/>
    <property type="project" value="InterPro"/>
</dbReference>
<feature type="domain" description="Carbohydrate kinase FGGY N-terminal" evidence="5">
    <location>
        <begin position="2"/>
        <end position="261"/>
    </location>
</feature>
<keyword evidence="3 4" id="KW-0418">Kinase</keyword>
<organism evidence="7 8">
    <name type="scientific">Fibrobacter succinogenes</name>
    <name type="common">Bacteroides succinogenes</name>
    <dbReference type="NCBI Taxonomy" id="833"/>
    <lineage>
        <taxon>Bacteria</taxon>
        <taxon>Pseudomonadati</taxon>
        <taxon>Fibrobacterota</taxon>
        <taxon>Fibrobacteria</taxon>
        <taxon>Fibrobacterales</taxon>
        <taxon>Fibrobacteraceae</taxon>
        <taxon>Fibrobacter</taxon>
    </lineage>
</organism>
<evidence type="ECO:0000256" key="3">
    <source>
        <dbReference type="ARBA" id="ARBA00022777"/>
    </source>
</evidence>
<dbReference type="InterPro" id="IPR018484">
    <property type="entry name" value="FGGY_N"/>
</dbReference>
<evidence type="ECO:0000259" key="5">
    <source>
        <dbReference type="Pfam" id="PF00370"/>
    </source>
</evidence>
<dbReference type="EMBL" id="UHJL01000001">
    <property type="protein sequence ID" value="SUQ19855.1"/>
    <property type="molecule type" value="Genomic_DNA"/>
</dbReference>
<dbReference type="SUPFAM" id="SSF53067">
    <property type="entry name" value="Actin-like ATPase domain"/>
    <property type="match status" value="2"/>
</dbReference>
<keyword evidence="2 4" id="KW-0808">Transferase</keyword>
<dbReference type="Proteomes" id="UP000255423">
    <property type="component" value="Unassembled WGS sequence"/>
</dbReference>
<sequence>MYLVTYDIGNSFIKATLTKIANSIEFVGATVVSTHSTSTLGGKGVEQSTEQWWDSICRSTKDLLKNYGITSDQIKGISFCSQMNATVLVDANGNTVRSPMTFLDRRADKEFKDYFDHGFKIHGLNIWKLFKAIRHTSMVPVGGYSPIWKYKWVQNNEPEKFARVDKFLDVGDYLLYKTTGRFVRTEDSAFCTALNDCRKGHSGWSHTMAKAYGIMEKHLPEIVQSTDIVGRITATAAEQMGLKKGTPVIAGGGDVAMVAVGCGNTQNNQTSIYCGTSGSVCTVVDHIIQFADIMMIAVKGPNPRQKYLYGELETAGKCFAWARELIGKLDNSQYSYEECASLVSKAEPGAHGLLFTPFMNGCKTPFEDGDIRSSLSGISLETTRGDLLRAVIEGICFHFRWLLECQAKKCKISDTIRFAGGLARINIMNQILADVTGHTIETIKHPQYVGALGAAAVAAIGLGQMKFEDIHSYIEITNTYTPNPENHEIYNKLYKKFLDKVKSDRKLVKG</sequence>
<dbReference type="RefSeq" id="WP_109572373.1">
    <property type="nucleotide sequence ID" value="NZ_UHJL01000001.1"/>
</dbReference>
<name>A0A380RX63_FIBSU</name>
<accession>A0A380RX63</accession>
<comment type="similarity">
    <text evidence="1 4">Belongs to the FGGY kinase family.</text>
</comment>
<evidence type="ECO:0000313" key="7">
    <source>
        <dbReference type="EMBL" id="SUQ19855.1"/>
    </source>
</evidence>
<dbReference type="PANTHER" id="PTHR43095">
    <property type="entry name" value="SUGAR KINASE"/>
    <property type="match status" value="1"/>
</dbReference>
<protein>
    <submittedName>
        <fullName evidence="7">Xylulokinase</fullName>
    </submittedName>
</protein>
<dbReference type="GO" id="GO:0005975">
    <property type="term" value="P:carbohydrate metabolic process"/>
    <property type="evidence" value="ECO:0007669"/>
    <property type="project" value="InterPro"/>
</dbReference>
<gene>
    <name evidence="7" type="ORF">SAMN05661053_1099</name>
</gene>
<dbReference type="InterPro" id="IPR000577">
    <property type="entry name" value="Carb_kinase_FGGY"/>
</dbReference>
<reference evidence="7 8" key="1">
    <citation type="submission" date="2017-08" db="EMBL/GenBank/DDBJ databases">
        <authorList>
            <person name="de Groot N.N."/>
        </authorList>
    </citation>
    <scope>NUCLEOTIDE SEQUENCE [LARGE SCALE GENOMIC DNA]</scope>
    <source>
        <strain evidence="7 8">HM2</strain>
    </source>
</reference>
<evidence type="ECO:0000256" key="1">
    <source>
        <dbReference type="ARBA" id="ARBA00009156"/>
    </source>
</evidence>
<evidence type="ECO:0000256" key="2">
    <source>
        <dbReference type="ARBA" id="ARBA00022679"/>
    </source>
</evidence>
<evidence type="ECO:0000313" key="8">
    <source>
        <dbReference type="Proteomes" id="UP000255423"/>
    </source>
</evidence>
<dbReference type="InterPro" id="IPR018485">
    <property type="entry name" value="FGGY_C"/>
</dbReference>
<dbReference type="InterPro" id="IPR018483">
    <property type="entry name" value="Carb_kinase_FGGY_CS"/>
</dbReference>
<evidence type="ECO:0000256" key="4">
    <source>
        <dbReference type="RuleBase" id="RU003733"/>
    </source>
</evidence>
<dbReference type="InterPro" id="IPR050406">
    <property type="entry name" value="FGGY_Carb_Kinase"/>
</dbReference>
<dbReference type="CDD" id="cd07805">
    <property type="entry name" value="ASKHA_NBD_FGGY_CvXK-like"/>
    <property type="match status" value="1"/>
</dbReference>
<proteinExistence type="inferred from homology"/>
<dbReference type="PANTHER" id="PTHR43095:SF3">
    <property type="entry name" value="L-XYLULOSE_3-KETO-L-GULONATE KINASE"/>
    <property type="match status" value="1"/>
</dbReference>
<dbReference type="AlphaFoldDB" id="A0A380RX63"/>
<dbReference type="Gene3D" id="3.30.420.40">
    <property type="match status" value="2"/>
</dbReference>
<dbReference type="Pfam" id="PF00370">
    <property type="entry name" value="FGGY_N"/>
    <property type="match status" value="1"/>
</dbReference>
<dbReference type="Pfam" id="PF02782">
    <property type="entry name" value="FGGY_C"/>
    <property type="match status" value="1"/>
</dbReference>
<evidence type="ECO:0000259" key="6">
    <source>
        <dbReference type="Pfam" id="PF02782"/>
    </source>
</evidence>
<dbReference type="InterPro" id="IPR043129">
    <property type="entry name" value="ATPase_NBD"/>
</dbReference>
<dbReference type="PROSITE" id="PS00445">
    <property type="entry name" value="FGGY_KINASES_2"/>
    <property type="match status" value="1"/>
</dbReference>
<dbReference type="PIRSF" id="PIRSF000538">
    <property type="entry name" value="GlpK"/>
    <property type="match status" value="1"/>
</dbReference>